<evidence type="ECO:0000313" key="1">
    <source>
        <dbReference type="EMBL" id="CAD8128977.1"/>
    </source>
</evidence>
<accession>A0A8S1RNI7</accession>
<gene>
    <name evidence="1" type="ORF">PSON_ATCC_30995.1.T2020008</name>
</gene>
<dbReference type="PANTHER" id="PTHR33706:SF1">
    <property type="entry name" value="TPR REPEAT PROTEIN"/>
    <property type="match status" value="1"/>
</dbReference>
<dbReference type="PANTHER" id="PTHR33706">
    <property type="entry name" value="MORN VARIANT REPEAT PROTEIN"/>
    <property type="match status" value="1"/>
</dbReference>
<dbReference type="Proteomes" id="UP000692954">
    <property type="component" value="Unassembled WGS sequence"/>
</dbReference>
<keyword evidence="2" id="KW-1185">Reference proteome</keyword>
<reference evidence="1" key="1">
    <citation type="submission" date="2021-01" db="EMBL/GenBank/DDBJ databases">
        <authorList>
            <consortium name="Genoscope - CEA"/>
            <person name="William W."/>
        </authorList>
    </citation>
    <scope>NUCLEOTIDE SEQUENCE</scope>
</reference>
<organism evidence="1 2">
    <name type="scientific">Paramecium sonneborni</name>
    <dbReference type="NCBI Taxonomy" id="65129"/>
    <lineage>
        <taxon>Eukaryota</taxon>
        <taxon>Sar</taxon>
        <taxon>Alveolata</taxon>
        <taxon>Ciliophora</taxon>
        <taxon>Intramacronucleata</taxon>
        <taxon>Oligohymenophorea</taxon>
        <taxon>Peniculida</taxon>
        <taxon>Parameciidae</taxon>
        <taxon>Paramecium</taxon>
    </lineage>
</organism>
<sequence length="691" mass="80227">MAQDHLNQKKALLFLNKSHNDKQEEALSKKLSQIDIVGWKPHYPRLNDGKYVVHTTFQVKITKSKQITYISDGEILRKEKFHQKEEIKIYLNLDQIKSLKWKCSKEDETQTIVKYVGCWNGRLTNLGGIVDEFGYRIGEWIEPCDTYCSPYQITFSGTYGKKGQRIGQWIYWYEYERIGGGHYDENGRKNGQWCEIHRSYDHYQKVIIIGDYIKGMKKGRWSVFENNHLIGEGSYNENGQKIGKWTEVSESYQDYMQLIFGGQYKNGVRIGKWLTYYMGQTLCSQYTNNDEKVIGGGFYDEFGLKQGYWVEFYEGGYSYRAQFRIVGEYKNGLKNGFWRIIIFILDGDDVVGGGLYDDKGKKSGEWIEIIENGDLVLISEVGLYRYGVKFGQWDTYFLFNNQKIGGGCYNEQGLKSGQWIEQHDQNNLDQIITHSGEYNEGKKMGCWKTILNDEGLFSKIGGGFYNNQGQKIGQWIDILSQTYNELSLCNQIQLVLINGCYKDGEKNGQFDTYIYSKELTKAQKIGGGYYFDGMKVGKWIEINQNYSSNCIDSIIQHGRYSAGMKIGIWETSKAQKIRDFGYYGSNGDKEGKWIEQFIYTCMINLFSMGQYSKGKKIGIWQIMYLKSKKDIIIIDFGSYKDGIKHGKWIEIEENQITHHGYYNNGIKIGTWEKINVGIPSNEDLHNHFFFL</sequence>
<dbReference type="AlphaFoldDB" id="A0A8S1RNI7"/>
<proteinExistence type="predicted"/>
<name>A0A8S1RNI7_9CILI</name>
<dbReference type="EMBL" id="CAJJDN010000202">
    <property type="protein sequence ID" value="CAD8128977.1"/>
    <property type="molecule type" value="Genomic_DNA"/>
</dbReference>
<comment type="caution">
    <text evidence="1">The sequence shown here is derived from an EMBL/GenBank/DDBJ whole genome shotgun (WGS) entry which is preliminary data.</text>
</comment>
<evidence type="ECO:0000313" key="2">
    <source>
        <dbReference type="Proteomes" id="UP000692954"/>
    </source>
</evidence>
<protein>
    <submittedName>
        <fullName evidence="1">Uncharacterized protein</fullName>
    </submittedName>
</protein>